<evidence type="ECO:0000313" key="2">
    <source>
        <dbReference type="EMBL" id="CUV20765.1"/>
    </source>
</evidence>
<feature type="compositionally biased region" description="Basic and acidic residues" evidence="1">
    <location>
        <begin position="34"/>
        <end position="43"/>
    </location>
</feature>
<accession>A0A0S4UEY3</accession>
<feature type="region of interest" description="Disordered" evidence="1">
    <location>
        <begin position="1"/>
        <end position="58"/>
    </location>
</feature>
<organism evidence="2">
    <name type="scientific">Ralstonia solanacearum</name>
    <name type="common">Pseudomonas solanacearum</name>
    <dbReference type="NCBI Taxonomy" id="305"/>
    <lineage>
        <taxon>Bacteria</taxon>
        <taxon>Pseudomonadati</taxon>
        <taxon>Pseudomonadota</taxon>
        <taxon>Betaproteobacteria</taxon>
        <taxon>Burkholderiales</taxon>
        <taxon>Burkholderiaceae</taxon>
        <taxon>Ralstonia</taxon>
        <taxon>Ralstonia solanacearum species complex</taxon>
    </lineage>
</organism>
<reference evidence="2" key="1">
    <citation type="submission" date="2015-10" db="EMBL/GenBank/DDBJ databases">
        <authorList>
            <person name="Gilbert D.G."/>
        </authorList>
    </citation>
    <scope>NUCLEOTIDE SEQUENCE</scope>
    <source>
        <strain evidence="2">Phyl III-seqv23</strain>
    </source>
</reference>
<dbReference type="EMBL" id="LN899821">
    <property type="protein sequence ID" value="CUV20765.1"/>
    <property type="molecule type" value="Genomic_DNA"/>
</dbReference>
<protein>
    <submittedName>
        <fullName evidence="2">Uncharacterized protein</fullName>
    </submittedName>
</protein>
<proteinExistence type="predicted"/>
<evidence type="ECO:0000256" key="1">
    <source>
        <dbReference type="SAM" id="MobiDB-lite"/>
    </source>
</evidence>
<name>A0A0S4UEY3_RALSL</name>
<sequence>MAVYEWQAKATSPIRREMSPGASGRDNRTATSASRREISRLRDPPSVPPAGPDVRARNRRVLARIAERRKTVWWPKA</sequence>
<gene>
    <name evidence="2" type="ORF">PSS4_v1_1720007</name>
</gene>
<dbReference type="AlphaFoldDB" id="A0A0S4UEY3"/>